<protein>
    <submittedName>
        <fullName evidence="1">Uncharacterized protein</fullName>
    </submittedName>
</protein>
<evidence type="ECO:0000313" key="1">
    <source>
        <dbReference type="EMBL" id="KIM66708.1"/>
    </source>
</evidence>
<proteinExistence type="predicted"/>
<dbReference type="AlphaFoldDB" id="A0A0C2ZZ71"/>
<reference evidence="2" key="2">
    <citation type="submission" date="2015-01" db="EMBL/GenBank/DDBJ databases">
        <title>Evolutionary Origins and Diversification of the Mycorrhizal Mutualists.</title>
        <authorList>
            <consortium name="DOE Joint Genome Institute"/>
            <consortium name="Mycorrhizal Genomics Consortium"/>
            <person name="Kohler A."/>
            <person name="Kuo A."/>
            <person name="Nagy L.G."/>
            <person name="Floudas D."/>
            <person name="Copeland A."/>
            <person name="Barry K.W."/>
            <person name="Cichocki N."/>
            <person name="Veneault-Fourrey C."/>
            <person name="LaButti K."/>
            <person name="Lindquist E.A."/>
            <person name="Lipzen A."/>
            <person name="Lundell T."/>
            <person name="Morin E."/>
            <person name="Murat C."/>
            <person name="Riley R."/>
            <person name="Ohm R."/>
            <person name="Sun H."/>
            <person name="Tunlid A."/>
            <person name="Henrissat B."/>
            <person name="Grigoriev I.V."/>
            <person name="Hibbett D.S."/>
            <person name="Martin F."/>
        </authorList>
    </citation>
    <scope>NUCLEOTIDE SEQUENCE [LARGE SCALE GENOMIC DNA]</scope>
    <source>
        <strain evidence="2">Foug A</strain>
    </source>
</reference>
<dbReference type="Proteomes" id="UP000053989">
    <property type="component" value="Unassembled WGS sequence"/>
</dbReference>
<organism evidence="1 2">
    <name type="scientific">Scleroderma citrinum Foug A</name>
    <dbReference type="NCBI Taxonomy" id="1036808"/>
    <lineage>
        <taxon>Eukaryota</taxon>
        <taxon>Fungi</taxon>
        <taxon>Dikarya</taxon>
        <taxon>Basidiomycota</taxon>
        <taxon>Agaricomycotina</taxon>
        <taxon>Agaricomycetes</taxon>
        <taxon>Agaricomycetidae</taxon>
        <taxon>Boletales</taxon>
        <taxon>Sclerodermatineae</taxon>
        <taxon>Sclerodermataceae</taxon>
        <taxon>Scleroderma</taxon>
    </lineage>
</organism>
<dbReference type="InParanoid" id="A0A0C2ZZ71"/>
<accession>A0A0C2ZZ71</accession>
<sequence>MGLPVTSIVTKGAMKNRSNSERRIVGLDGWASGTFKGCLTLTLMGSSRCSEAHFICVRLMLCYSCYLKPSCLVRRNLWT</sequence>
<dbReference type="EMBL" id="KN822016">
    <property type="protein sequence ID" value="KIM66708.1"/>
    <property type="molecule type" value="Genomic_DNA"/>
</dbReference>
<dbReference type="HOGENOM" id="CLU_2607385_0_0_1"/>
<evidence type="ECO:0000313" key="2">
    <source>
        <dbReference type="Proteomes" id="UP000053989"/>
    </source>
</evidence>
<reference evidence="1 2" key="1">
    <citation type="submission" date="2014-04" db="EMBL/GenBank/DDBJ databases">
        <authorList>
            <consortium name="DOE Joint Genome Institute"/>
            <person name="Kuo A."/>
            <person name="Kohler A."/>
            <person name="Nagy L.G."/>
            <person name="Floudas D."/>
            <person name="Copeland A."/>
            <person name="Barry K.W."/>
            <person name="Cichocki N."/>
            <person name="Veneault-Fourrey C."/>
            <person name="LaButti K."/>
            <person name="Lindquist E.A."/>
            <person name="Lipzen A."/>
            <person name="Lundell T."/>
            <person name="Morin E."/>
            <person name="Murat C."/>
            <person name="Sun H."/>
            <person name="Tunlid A."/>
            <person name="Henrissat B."/>
            <person name="Grigoriev I.V."/>
            <person name="Hibbett D.S."/>
            <person name="Martin F."/>
            <person name="Nordberg H.P."/>
            <person name="Cantor M.N."/>
            <person name="Hua S.X."/>
        </authorList>
    </citation>
    <scope>NUCLEOTIDE SEQUENCE [LARGE SCALE GENOMIC DNA]</scope>
    <source>
        <strain evidence="1 2">Foug A</strain>
    </source>
</reference>
<name>A0A0C2ZZ71_9AGAM</name>
<gene>
    <name evidence="1" type="ORF">SCLCIDRAFT_295327</name>
</gene>
<keyword evidence="2" id="KW-1185">Reference proteome</keyword>